<dbReference type="InterPro" id="IPR016462">
    <property type="entry name" value="ModE"/>
</dbReference>
<dbReference type="InterPro" id="IPR004606">
    <property type="entry name" value="Mop_domain"/>
</dbReference>
<dbReference type="InterPro" id="IPR036388">
    <property type="entry name" value="WH-like_DNA-bd_sf"/>
</dbReference>
<reference evidence="8 9" key="1">
    <citation type="submission" date="2016-12" db="EMBL/GenBank/DDBJ databases">
        <title>Comparative genomics of Bartonella apis.</title>
        <authorList>
            <person name="Engel P."/>
        </authorList>
    </citation>
    <scope>NUCLEOTIDE SEQUENCE [LARGE SCALE GENOMIC DNA]</scope>
    <source>
        <strain evidence="8 9">PEB0149</strain>
    </source>
</reference>
<keyword evidence="3 5" id="KW-0500">Molybdenum</keyword>
<evidence type="ECO:0000256" key="2">
    <source>
        <dbReference type="ARBA" id="ARBA00022448"/>
    </source>
</evidence>
<dbReference type="NCBIfam" id="TIGR00637">
    <property type="entry name" value="ModE_repress"/>
    <property type="match status" value="1"/>
</dbReference>
<dbReference type="EMBL" id="LXYT01000001">
    <property type="protein sequence ID" value="OLY44312.1"/>
    <property type="molecule type" value="Genomic_DNA"/>
</dbReference>
<dbReference type="Pfam" id="PF03459">
    <property type="entry name" value="TOBE"/>
    <property type="match status" value="2"/>
</dbReference>
<dbReference type="Proteomes" id="UP000187344">
    <property type="component" value="Unassembled WGS sequence"/>
</dbReference>
<evidence type="ECO:0000256" key="1">
    <source>
        <dbReference type="ARBA" id="ARBA00008110"/>
    </source>
</evidence>
<dbReference type="PIRSF" id="PIRSF005763">
    <property type="entry name" value="Txn_reg_ModE"/>
    <property type="match status" value="1"/>
</dbReference>
<gene>
    <name evidence="8" type="ORF">PEB0149_017810</name>
</gene>
<keyword evidence="4" id="KW-0677">Repeat</keyword>
<evidence type="ECO:0000256" key="5">
    <source>
        <dbReference type="PIRNR" id="PIRNR005763"/>
    </source>
</evidence>
<sequence>MSVKATLSFTEDHIGSVGRERIKLLEAVGREGSISAAARSVGLSYKAAWDGIGAMQNLVAKPLLKKNIGGKNGGGATLTPEALKLIETFHHLETGLATMMKQASDNLSEIGLSSTGLLQGFMMKTSARNVLSGHILSIKSAPPAAFVTISISRKIDIKAEITEKSVERLGLVKGRQVAALIKAPFVRVVPFEDKDNFSEQNRIPGILESITIGKKSVELNVEIGEDKIFIATMRPDDPALKGLMANQPVLALIKAENIIIATC</sequence>
<dbReference type="InterPro" id="IPR008995">
    <property type="entry name" value="Mo/tungstate-bd_C_term_dom"/>
</dbReference>
<dbReference type="InterPro" id="IPR051815">
    <property type="entry name" value="Molybdate_resp_trans_reg"/>
</dbReference>
<dbReference type="GO" id="GO:0003700">
    <property type="term" value="F:DNA-binding transcription factor activity"/>
    <property type="evidence" value="ECO:0007669"/>
    <property type="project" value="InterPro"/>
</dbReference>
<evidence type="ECO:0000256" key="4">
    <source>
        <dbReference type="ARBA" id="ARBA00022737"/>
    </source>
</evidence>
<evidence type="ECO:0000256" key="6">
    <source>
        <dbReference type="PIRSR" id="PIRSR005763-1"/>
    </source>
</evidence>
<dbReference type="Pfam" id="PF00126">
    <property type="entry name" value="HTH_1"/>
    <property type="match status" value="1"/>
</dbReference>
<keyword evidence="2 5" id="KW-0813">Transport</keyword>
<dbReference type="AlphaFoldDB" id="A0A1R0FBN6"/>
<dbReference type="PANTHER" id="PTHR30432">
    <property type="entry name" value="TRANSCRIPTIONAL REGULATOR MODE"/>
    <property type="match status" value="1"/>
</dbReference>
<evidence type="ECO:0000313" key="9">
    <source>
        <dbReference type="Proteomes" id="UP000187344"/>
    </source>
</evidence>
<dbReference type="PROSITE" id="PS51866">
    <property type="entry name" value="MOP"/>
    <property type="match status" value="1"/>
</dbReference>
<evidence type="ECO:0000313" key="8">
    <source>
        <dbReference type="EMBL" id="OLY44312.1"/>
    </source>
</evidence>
<dbReference type="Gene3D" id="2.40.50.100">
    <property type="match status" value="2"/>
</dbReference>
<dbReference type="SUPFAM" id="SSF50331">
    <property type="entry name" value="MOP-like"/>
    <property type="match status" value="2"/>
</dbReference>
<evidence type="ECO:0000256" key="3">
    <source>
        <dbReference type="ARBA" id="ARBA00022505"/>
    </source>
</evidence>
<feature type="domain" description="Mop" evidence="7">
    <location>
        <begin position="124"/>
        <end position="190"/>
    </location>
</feature>
<evidence type="ECO:0000259" key="7">
    <source>
        <dbReference type="PROSITE" id="PS51866"/>
    </source>
</evidence>
<keyword evidence="9" id="KW-1185">Reference proteome</keyword>
<proteinExistence type="inferred from homology"/>
<name>A0A1R0FBN6_9HYPH</name>
<dbReference type="GO" id="GO:0015689">
    <property type="term" value="P:molybdate ion transport"/>
    <property type="evidence" value="ECO:0007669"/>
    <property type="project" value="UniProtKB-UniRule"/>
</dbReference>
<dbReference type="SUPFAM" id="SSF46785">
    <property type="entry name" value="Winged helix' DNA-binding domain"/>
    <property type="match status" value="1"/>
</dbReference>
<comment type="similarity">
    <text evidence="1 5">Belongs to the ModE family.</text>
</comment>
<comment type="caution">
    <text evidence="8">The sequence shown here is derived from an EMBL/GenBank/DDBJ whole genome shotgun (WGS) entry which is preliminary data.</text>
</comment>
<dbReference type="OrthoDB" id="9800709at2"/>
<dbReference type="GO" id="GO:0030151">
    <property type="term" value="F:molybdenum ion binding"/>
    <property type="evidence" value="ECO:0007669"/>
    <property type="project" value="UniProtKB-UniRule"/>
</dbReference>
<protein>
    <submittedName>
        <fullName evidence="8">Molybdate transport system regulatory protein</fullName>
    </submittedName>
</protein>
<dbReference type="Gene3D" id="1.10.10.10">
    <property type="entry name" value="Winged helix-like DNA-binding domain superfamily/Winged helix DNA-binding domain"/>
    <property type="match status" value="1"/>
</dbReference>
<dbReference type="InterPro" id="IPR003725">
    <property type="entry name" value="ModE-bd_N"/>
</dbReference>
<dbReference type="InterPro" id="IPR005116">
    <property type="entry name" value="Transp-assoc_OB_typ1"/>
</dbReference>
<dbReference type="InterPro" id="IPR000847">
    <property type="entry name" value="LysR_HTH_N"/>
</dbReference>
<dbReference type="RefSeq" id="WP_075869460.1">
    <property type="nucleotide sequence ID" value="NZ_LXYT01000001.1"/>
</dbReference>
<accession>A0A1R0FBN6</accession>
<dbReference type="PANTHER" id="PTHR30432:SF1">
    <property type="entry name" value="DNA-BINDING TRANSCRIPTIONAL DUAL REGULATOR MODE"/>
    <property type="match status" value="1"/>
</dbReference>
<dbReference type="InterPro" id="IPR036390">
    <property type="entry name" value="WH_DNA-bd_sf"/>
</dbReference>
<feature type="region of interest" description="Required for dimer formation and molybdate binding" evidence="6">
    <location>
        <begin position="125"/>
        <end position="133"/>
    </location>
</feature>
<organism evidence="8 9">
    <name type="scientific">Bartonella apis</name>
    <dbReference type="NCBI Taxonomy" id="1686310"/>
    <lineage>
        <taxon>Bacteria</taxon>
        <taxon>Pseudomonadati</taxon>
        <taxon>Pseudomonadota</taxon>
        <taxon>Alphaproteobacteria</taxon>
        <taxon>Hyphomicrobiales</taxon>
        <taxon>Bartonellaceae</taxon>
        <taxon>Bartonella</taxon>
    </lineage>
</organism>
<dbReference type="NCBIfam" id="TIGR00638">
    <property type="entry name" value="Mop"/>
    <property type="match status" value="1"/>
</dbReference>